<organism evidence="1 2">
    <name type="scientific">Pleurotus cornucopiae</name>
    <name type="common">Cornucopia mushroom</name>
    <dbReference type="NCBI Taxonomy" id="5321"/>
    <lineage>
        <taxon>Eukaryota</taxon>
        <taxon>Fungi</taxon>
        <taxon>Dikarya</taxon>
        <taxon>Basidiomycota</taxon>
        <taxon>Agaricomycotina</taxon>
        <taxon>Agaricomycetes</taxon>
        <taxon>Agaricomycetidae</taxon>
        <taxon>Agaricales</taxon>
        <taxon>Pleurotineae</taxon>
        <taxon>Pleurotaceae</taxon>
        <taxon>Pleurotus</taxon>
    </lineage>
</organism>
<reference evidence="1 2" key="1">
    <citation type="journal article" date="2021" name="Appl. Environ. Microbiol.">
        <title>Genetic linkage and physical mapping for an oyster mushroom Pleurotus cornucopiae and QTL analysis for the trait cap color.</title>
        <authorList>
            <person name="Zhang Y."/>
            <person name="Gao W."/>
            <person name="Sonnenberg A."/>
            <person name="Chen Q."/>
            <person name="Zhang J."/>
            <person name="Huang C."/>
        </authorList>
    </citation>
    <scope>NUCLEOTIDE SEQUENCE [LARGE SCALE GENOMIC DNA]</scope>
    <source>
        <strain evidence="1">CCMSSC00406</strain>
    </source>
</reference>
<proteinExistence type="predicted"/>
<evidence type="ECO:0000313" key="2">
    <source>
        <dbReference type="Proteomes" id="UP000824881"/>
    </source>
</evidence>
<protein>
    <submittedName>
        <fullName evidence="1">Uncharacterized protein</fullName>
    </submittedName>
</protein>
<comment type="caution">
    <text evidence="1">The sequence shown here is derived from an EMBL/GenBank/DDBJ whole genome shotgun (WGS) entry which is preliminary data.</text>
</comment>
<accession>A0ACB7IJZ1</accession>
<sequence>MNATELLANTISPDNATREDATTKLENALRDNPPQYMAMLSSALVDENAPIIARNAAGIALKNALSARDAARQTDYSNRWLGLNPEAKSKVKQDALMALASSNAKAGTVSAQVVAAIAAVELPNNQWPDLIEILLGFVNNDANTNLKISTLQTIGFICETIKPEILSLRANEILTAVIHGARKEEPSHEVQLAAIHALFNSLEFVRENFEREGERNYIMQVVCEATQNSSVQVQVGAFECLVRIMGLYYDKMGFYMEQALFGLTVSGMKHADERVALQAVEFWSTVCEEEIELAIEAQEAQDYGEAPETESRQYAKVALGETTPVLLQLLTKQEEDADEDEWNVSMAAGTCLSLMAGAVMDAIVPHVIPFIEAHIKSQDWHFREAGVMAFGSILEGPDPIVLTPLVNQALPLLIDMMLTDTNIHVKDTTAWTLGRICDLLVQTIKPDVHLNPLITALVNSLQDSPRIVANCCWALMNLADQLSLYYEEEGENVTTGPLSPYFEGVVQALLRITETSGNESNFRTAAYEAITSYVTHSAPDTISVVQNTVVTILQRMEHLLSVQNQIIGVDDRNNWNELQSNFCSVSVIRKLGNGIQPLSDRIMTLILQLIQAAGKTSTVLEDAFLVVGSLASALEAGFAPYIQAFLPFLYPALKAHEDTQLCTVAVGIIGDISRALGEQSAAYAGPFMQVLLENLQSDILNRNVKISILSCFGDIALAIGPQFEPYLETTMRVLAQAGSVQPAPLDYDLVDYVNQLREGILEAYTGIVTGFKNTPKVSLLLPYIHSILDLLQRCLADEERTESLAKLCYGLLGDIADCFPNGEIKQLLLTEWIAIEMRSRQRVSATLFIATHSMSSSKLPVLPLVHPLVLLPASRISLPVPTKVGEALLSLIDNSDSLPIVAAVPTSSTNQLAEWATAARVLRLVKPPARNPRQPYLVSLHGLTRVQLKAPLPILDASSVLLAHDITYPPTENLPTREVVDKFKTAALRLLDRLARDSVQQARKDGYHKIAGMLEDITDARAAWMADVLAGTVGGEYEDRLAILSTPDATDRLQLATTIFIKLASISEVTKRISNAVDESLSKQQKEFFLRQQLAAIQRELQALQRSNGDKSPTSTPRSGASEGTTSELDDDEQHDADDMADLKRKIEAMAPGSEERKMGVREWRRLKRIPQGSVENGVIRNYLEWLTSVPWPNSTPSGDIPDTPSATSQKNFLSNARAQLDADHYGLEKIKRRLIEYLAVVRLREAAGKREEEHQHQRQEGAKLQAEVAKSESSSPEKSLVKYTPNANSVPRPMPPNERGKKAVRGPILLFVGPPGTGKTSLGLSIARALNRPFQRISLGGVRDEAEIRGHRRTYVASGPGLIVQALRRAGRADGVILLDEIDKVGQSNFHGDPGAALLEVLDPEQNHSFNDHYVNVPIDLSQILFICTANTLETISAPLLDRCEVIQLSGYTHDEKLHIARRYLLPKQLKANGLTNAEVEITEPALLRIATGYTREAGVRTLERAIGAVIRWKAVEWAEWAEDNDVSNGISSPSDTKATSQALIKADVKQGEYKRLVEENELEKILGIARWDGDERDREERRGVVYGLVVMGQGEGGILPVETIIVPGQGGLKLTGSLGDVIKESGELALSWVKKHAYDLCITNERSQDPLKLPEPIDIHLHLPAGATKKDGPSAGVAMTCAFVSLLTGACVPAHIAMTGEITLRGRVTPVGGIKEKVLGAHRAQITKVILPYANRKDVEHDVALEIRNEMEFVFVRTVREALDAAFGKGALPWRRDALLLESRIIAKMSLKNGTAASNDSAFRFPIPPEQSDDMGKPLVPDFSDDEKVKQYIHDRRVIGYDPLLAPSFLLHKLPTSPESLRTTALARYRASQIIQGQSSDLLVIVGPCSIHSPAQALHYARLLKTQLDAGRFPRLLILMRTYFEKPRTTIGWKGLINDPNIDGSFAINDGLQTARKLLHDITSMGIPVASELLDTISPQYISDLLSWGAIGARTTESQLHRELASGVSFPIGFKNGTDGSVSTAIDAMSSSSHPHAFMGVTTTGLASIVKTRGNDDVHIILRGGSSGPNFSSEHIQDAFEKIQKSGTRKFPSIMVDCSHGNSQKNHLNQPKVISSLCKTLTSPSSPEASPSLPHHVRHITGVMIESNIREGKQSIPSSYSATRDSLVNGTKIITSLEELETQKDDGEVKLKYGVSITDACVDWDMTMTMLDELNEAVERRHQLLSASA</sequence>
<evidence type="ECO:0000313" key="1">
    <source>
        <dbReference type="EMBL" id="KAG9217923.1"/>
    </source>
</evidence>
<gene>
    <name evidence="1" type="ORF">CCMSSC00406_0008564</name>
</gene>
<dbReference type="Proteomes" id="UP000824881">
    <property type="component" value="Unassembled WGS sequence"/>
</dbReference>
<keyword evidence="2" id="KW-1185">Reference proteome</keyword>
<name>A0ACB7IJZ1_PLECO</name>
<dbReference type="EMBL" id="WQMT02000011">
    <property type="protein sequence ID" value="KAG9217923.1"/>
    <property type="molecule type" value="Genomic_DNA"/>
</dbReference>